<reference evidence="1" key="1">
    <citation type="submission" date="2021-03" db="EMBL/GenBank/DDBJ databases">
        <authorList>
            <person name="Kanchanasin P."/>
            <person name="Saeng-In P."/>
            <person name="Phongsopitanun W."/>
            <person name="Yuki M."/>
            <person name="Kudo T."/>
            <person name="Ohkuma M."/>
            <person name="Tanasupawat S."/>
        </authorList>
    </citation>
    <scope>NUCLEOTIDE SEQUENCE</scope>
    <source>
        <strain evidence="1">GKU 128</strain>
    </source>
</reference>
<name>A0A939T4T8_9ACTN</name>
<protein>
    <submittedName>
        <fullName evidence="1">Uncharacterized protein</fullName>
    </submittedName>
</protein>
<gene>
    <name evidence="1" type="ORF">J4573_16350</name>
</gene>
<dbReference type="EMBL" id="JAGEOJ010000006">
    <property type="protein sequence ID" value="MBO2448674.1"/>
    <property type="molecule type" value="Genomic_DNA"/>
</dbReference>
<dbReference type="Proteomes" id="UP000669179">
    <property type="component" value="Unassembled WGS sequence"/>
</dbReference>
<dbReference type="RefSeq" id="WP_208256336.1">
    <property type="nucleotide sequence ID" value="NZ_JAGEOJ010000006.1"/>
</dbReference>
<keyword evidence="2" id="KW-1185">Reference proteome</keyword>
<dbReference type="AlphaFoldDB" id="A0A939T4T8"/>
<sequence>MNIAADSWLQRFQTLLEGGHTATGDELDAGAQLVVTDQDGTESFRASLARHWRIDDEDGHTIWVRPILASYREDDGTTAFNLSLARRRALSWTNAVLDGDGLVFHLRSGETANVQPATDAELAELRRWDAFYFTTLAQEEAEALDELADDSWHGRFA</sequence>
<organism evidence="1 2">
    <name type="scientific">Actinomadura barringtoniae</name>
    <dbReference type="NCBI Taxonomy" id="1427535"/>
    <lineage>
        <taxon>Bacteria</taxon>
        <taxon>Bacillati</taxon>
        <taxon>Actinomycetota</taxon>
        <taxon>Actinomycetes</taxon>
        <taxon>Streptosporangiales</taxon>
        <taxon>Thermomonosporaceae</taxon>
        <taxon>Actinomadura</taxon>
    </lineage>
</organism>
<evidence type="ECO:0000313" key="1">
    <source>
        <dbReference type="EMBL" id="MBO2448674.1"/>
    </source>
</evidence>
<accession>A0A939T4T8</accession>
<proteinExistence type="predicted"/>
<comment type="caution">
    <text evidence="1">The sequence shown here is derived from an EMBL/GenBank/DDBJ whole genome shotgun (WGS) entry which is preliminary data.</text>
</comment>
<evidence type="ECO:0000313" key="2">
    <source>
        <dbReference type="Proteomes" id="UP000669179"/>
    </source>
</evidence>